<reference evidence="1" key="1">
    <citation type="submission" date="2025-08" db="UniProtKB">
        <authorList>
            <consortium name="Ensembl"/>
        </authorList>
    </citation>
    <scope>IDENTIFICATION</scope>
</reference>
<proteinExistence type="predicted"/>
<dbReference type="AlphaFoldDB" id="A0A8C6HQX1"/>
<dbReference type="Ensembl" id="ENSMSIT00000031035.1">
    <property type="protein sequence ID" value="ENSMSIP00000024589.1"/>
    <property type="gene ID" value="ENSMSIG00000020813.1"/>
</dbReference>
<dbReference type="Proteomes" id="UP000694415">
    <property type="component" value="Unplaced"/>
</dbReference>
<protein>
    <submittedName>
        <fullName evidence="1">Uncharacterized protein</fullName>
    </submittedName>
</protein>
<reference evidence="1" key="2">
    <citation type="submission" date="2025-09" db="UniProtKB">
        <authorList>
            <consortium name="Ensembl"/>
        </authorList>
    </citation>
    <scope>IDENTIFICATION</scope>
</reference>
<evidence type="ECO:0000313" key="1">
    <source>
        <dbReference type="Ensembl" id="ENSMSIP00000024589.1"/>
    </source>
</evidence>
<accession>A0A8C6HQX1</accession>
<sequence>MKSPQSTSPYEVKHSDSLGGKINFLHLRSRSIFPFISSSKLRQDHHYSLF</sequence>
<name>A0A8C6HQX1_MUSSI</name>
<evidence type="ECO:0000313" key="2">
    <source>
        <dbReference type="Proteomes" id="UP000694415"/>
    </source>
</evidence>
<organism evidence="1 2">
    <name type="scientific">Mus spicilegus</name>
    <name type="common">Mound-building mouse</name>
    <dbReference type="NCBI Taxonomy" id="10103"/>
    <lineage>
        <taxon>Eukaryota</taxon>
        <taxon>Metazoa</taxon>
        <taxon>Chordata</taxon>
        <taxon>Craniata</taxon>
        <taxon>Vertebrata</taxon>
        <taxon>Euteleostomi</taxon>
        <taxon>Mammalia</taxon>
        <taxon>Eutheria</taxon>
        <taxon>Euarchontoglires</taxon>
        <taxon>Glires</taxon>
        <taxon>Rodentia</taxon>
        <taxon>Myomorpha</taxon>
        <taxon>Muroidea</taxon>
        <taxon>Muridae</taxon>
        <taxon>Murinae</taxon>
        <taxon>Mus</taxon>
        <taxon>Mus</taxon>
    </lineage>
</organism>
<keyword evidence="2" id="KW-1185">Reference proteome</keyword>